<dbReference type="Gramene" id="ESW06029">
    <property type="protein sequence ID" value="ESW06029"/>
    <property type="gene ID" value="PHAVU_010G013900g"/>
</dbReference>
<dbReference type="Proteomes" id="UP000000226">
    <property type="component" value="Chromosome 10"/>
</dbReference>
<dbReference type="EMBL" id="CM002297">
    <property type="protein sequence ID" value="ESW06029.1"/>
    <property type="molecule type" value="Genomic_DNA"/>
</dbReference>
<dbReference type="AlphaFoldDB" id="V7AKF1"/>
<organism evidence="2 3">
    <name type="scientific">Phaseolus vulgaris</name>
    <name type="common">Kidney bean</name>
    <name type="synonym">French bean</name>
    <dbReference type="NCBI Taxonomy" id="3885"/>
    <lineage>
        <taxon>Eukaryota</taxon>
        <taxon>Viridiplantae</taxon>
        <taxon>Streptophyta</taxon>
        <taxon>Embryophyta</taxon>
        <taxon>Tracheophyta</taxon>
        <taxon>Spermatophyta</taxon>
        <taxon>Magnoliopsida</taxon>
        <taxon>eudicotyledons</taxon>
        <taxon>Gunneridae</taxon>
        <taxon>Pentapetalae</taxon>
        <taxon>rosids</taxon>
        <taxon>fabids</taxon>
        <taxon>Fabales</taxon>
        <taxon>Fabaceae</taxon>
        <taxon>Papilionoideae</taxon>
        <taxon>50 kb inversion clade</taxon>
        <taxon>NPAAA clade</taxon>
        <taxon>indigoferoid/millettioid clade</taxon>
        <taxon>Phaseoleae</taxon>
        <taxon>Phaseolus</taxon>
    </lineage>
</organism>
<feature type="region of interest" description="Disordered" evidence="1">
    <location>
        <begin position="89"/>
        <end position="110"/>
    </location>
</feature>
<keyword evidence="3" id="KW-1185">Reference proteome</keyword>
<evidence type="ECO:0000313" key="3">
    <source>
        <dbReference type="Proteomes" id="UP000000226"/>
    </source>
</evidence>
<evidence type="ECO:0000256" key="1">
    <source>
        <dbReference type="SAM" id="MobiDB-lite"/>
    </source>
</evidence>
<sequence>MSKTKRSKKDNKRGESWGLGRLGAMVVTRETPHVPRGFQFAMKKGNLYFRIDDPETCGTAIKINENSIYHTHSYLFHPVESIQLQIASNTSHHRRKHKEGGSNIQIKHQG</sequence>
<reference evidence="3" key="1">
    <citation type="journal article" date="2014" name="Nat. Genet.">
        <title>A reference genome for common bean and genome-wide analysis of dual domestications.</title>
        <authorList>
            <person name="Schmutz J."/>
            <person name="McClean P.E."/>
            <person name="Mamidi S."/>
            <person name="Wu G.A."/>
            <person name="Cannon S.B."/>
            <person name="Grimwood J."/>
            <person name="Jenkins J."/>
            <person name="Shu S."/>
            <person name="Song Q."/>
            <person name="Chavarro C."/>
            <person name="Torres-Torres M."/>
            <person name="Geffroy V."/>
            <person name="Moghaddam S.M."/>
            <person name="Gao D."/>
            <person name="Abernathy B."/>
            <person name="Barry K."/>
            <person name="Blair M."/>
            <person name="Brick M.A."/>
            <person name="Chovatia M."/>
            <person name="Gepts P."/>
            <person name="Goodstein D.M."/>
            <person name="Gonzales M."/>
            <person name="Hellsten U."/>
            <person name="Hyten D.L."/>
            <person name="Jia G."/>
            <person name="Kelly J.D."/>
            <person name="Kudrna D."/>
            <person name="Lee R."/>
            <person name="Richard M.M."/>
            <person name="Miklas P.N."/>
            <person name="Osorno J.M."/>
            <person name="Rodrigues J."/>
            <person name="Thareau V."/>
            <person name="Urrea C.A."/>
            <person name="Wang M."/>
            <person name="Yu Y."/>
            <person name="Zhang M."/>
            <person name="Wing R.A."/>
            <person name="Cregan P.B."/>
            <person name="Rokhsar D.S."/>
            <person name="Jackson S.A."/>
        </authorList>
    </citation>
    <scope>NUCLEOTIDE SEQUENCE [LARGE SCALE GENOMIC DNA]</scope>
    <source>
        <strain evidence="3">cv. G19833</strain>
    </source>
</reference>
<proteinExistence type="predicted"/>
<name>V7AKF1_PHAVU</name>
<gene>
    <name evidence="2" type="ORF">PHAVU_010G013900g</name>
</gene>
<accession>V7AKF1</accession>
<protein>
    <submittedName>
        <fullName evidence="2">Uncharacterized protein</fullName>
    </submittedName>
</protein>
<evidence type="ECO:0000313" key="2">
    <source>
        <dbReference type="EMBL" id="ESW06029.1"/>
    </source>
</evidence>